<dbReference type="PANTHER" id="PTHR33969">
    <property type="entry name" value="SEGREGATION AND CONDENSATION PROTEIN A"/>
    <property type="match status" value="1"/>
</dbReference>
<dbReference type="Gene3D" id="6.10.250.2410">
    <property type="match status" value="1"/>
</dbReference>
<evidence type="ECO:0000256" key="1">
    <source>
        <dbReference type="ARBA" id="ARBA00044777"/>
    </source>
</evidence>
<proteinExistence type="predicted"/>
<name>A0A2M6W6H2_9BACT</name>
<sequence>MSTEIKLEKFQGPLDLLLQLIEQEELNITEISLSKVTEQYFDYLSRLDESRPEELADFLVIATKLVYLKSRNLLPYLSAEEDDGLSLADQLKMYKRYIEASLHVNKFWTAGQIAYGRHEPPIKLDHFILPLNATVEDLKNSFIGLLKKIKPLSPLPKITIDRTVSVKNQIDYIYNLLKQQKQVSFSSILIKAENRTEVIASFLALLELVKQLKITINQKQSFEDILITQF</sequence>
<evidence type="ECO:0000313" key="2">
    <source>
        <dbReference type="EMBL" id="PIT88315.1"/>
    </source>
</evidence>
<reference evidence="3" key="1">
    <citation type="submission" date="2017-09" db="EMBL/GenBank/DDBJ databases">
        <title>Depth-based differentiation of microbial function through sediment-hosted aquifers and enrichment of novel symbionts in the deep terrestrial subsurface.</title>
        <authorList>
            <person name="Probst A.J."/>
            <person name="Ladd B."/>
            <person name="Jarett J.K."/>
            <person name="Geller-Mcgrath D.E."/>
            <person name="Sieber C.M.K."/>
            <person name="Emerson J.B."/>
            <person name="Anantharaman K."/>
            <person name="Thomas B.C."/>
            <person name="Malmstrom R."/>
            <person name="Stieglmeier M."/>
            <person name="Klingl A."/>
            <person name="Woyke T."/>
            <person name="Ryan C.M."/>
            <person name="Banfield J.F."/>
        </authorList>
    </citation>
    <scope>NUCLEOTIDE SEQUENCE [LARGE SCALE GENOMIC DNA]</scope>
</reference>
<dbReference type="Gene3D" id="1.10.10.580">
    <property type="entry name" value="Structural maintenance of chromosome 1. Chain E"/>
    <property type="match status" value="1"/>
</dbReference>
<comment type="caution">
    <text evidence="2">The sequence shown here is derived from an EMBL/GenBank/DDBJ whole genome shotgun (WGS) entry which is preliminary data.</text>
</comment>
<dbReference type="Pfam" id="PF02616">
    <property type="entry name" value="SMC_ScpA"/>
    <property type="match status" value="1"/>
</dbReference>
<organism evidence="2 3">
    <name type="scientific">Candidatus Magasanikbacteria bacterium CG10_big_fil_rev_8_21_14_0_10_36_32</name>
    <dbReference type="NCBI Taxonomy" id="1974646"/>
    <lineage>
        <taxon>Bacteria</taxon>
        <taxon>Candidatus Magasanikiibacteriota</taxon>
    </lineage>
</organism>
<protein>
    <recommendedName>
        <fullName evidence="1">Segregation and condensation protein A</fullName>
    </recommendedName>
</protein>
<gene>
    <name evidence="2" type="ORF">COU29_00800</name>
</gene>
<dbReference type="Proteomes" id="UP000231426">
    <property type="component" value="Unassembled WGS sequence"/>
</dbReference>
<dbReference type="InterPro" id="IPR023093">
    <property type="entry name" value="ScpA-like_C"/>
</dbReference>
<dbReference type="InterPro" id="IPR003768">
    <property type="entry name" value="ScpA"/>
</dbReference>
<dbReference type="AlphaFoldDB" id="A0A2M6W6H2"/>
<dbReference type="PANTHER" id="PTHR33969:SF2">
    <property type="entry name" value="SEGREGATION AND CONDENSATION PROTEIN A"/>
    <property type="match status" value="1"/>
</dbReference>
<accession>A0A2M6W6H2</accession>
<evidence type="ECO:0000313" key="3">
    <source>
        <dbReference type="Proteomes" id="UP000231426"/>
    </source>
</evidence>
<dbReference type="EMBL" id="PFBV01000003">
    <property type="protein sequence ID" value="PIT88315.1"/>
    <property type="molecule type" value="Genomic_DNA"/>
</dbReference>